<dbReference type="InterPro" id="IPR036188">
    <property type="entry name" value="FAD/NAD-bd_sf"/>
</dbReference>
<keyword evidence="4" id="KW-1133">Transmembrane helix</keyword>
<name>A0A175W2P6_9PEZI</name>
<dbReference type="GO" id="GO:0071949">
    <property type="term" value="F:FAD binding"/>
    <property type="evidence" value="ECO:0007669"/>
    <property type="project" value="InterPro"/>
</dbReference>
<reference evidence="7 8" key="1">
    <citation type="journal article" date="2016" name="Genome Announc.">
        <title>Genome Sequence of Madurella mycetomatis mm55, Isolated from a Human Mycetoma Case in Sudan.</title>
        <authorList>
            <person name="Smit S."/>
            <person name="Derks M.F."/>
            <person name="Bervoets S."/>
            <person name="Fahal A."/>
            <person name="van Leeuwen W."/>
            <person name="van Belkum A."/>
            <person name="van de Sande W.W."/>
        </authorList>
    </citation>
    <scope>NUCLEOTIDE SEQUENCE [LARGE SCALE GENOMIC DNA]</scope>
    <source>
        <strain evidence="8">mm55</strain>
    </source>
</reference>
<gene>
    <name evidence="7" type="ORF">MMYC01_204885</name>
</gene>
<sequence length="433" mass="47031">MSNFPRSVVVVGGSLAGLMHGVYLKRHGSDVVILEQDPSDVRSSHQAGIAFGPAVEELLGQCDDTGVQNCTPAAASRIAYRKRQDFMRTNIRRHQTSWGLLYRILRANFDGLVSDAVPIPPPNRPGDGRAEYHAGNRVTKLEYSDRAVTVGFVDQNGNEGSITADLVIGADGMHSTVRTLLQAPTIKEYSGYVAWRGTVPETDVSPETAKYFENYTTLNLLKHTYIVCLALTQPPTTAESYIIPADTPTFARGTRLINWVWYANLPAASPELAAVLTDASGVQHGNTVPAGLVRPDVWQRHLATALPRMAAPFAELLAATAHPFVTKVNDAVCEAAPVFCGGRVVLVGDALAAFRPHLAVATEQAARHCLALGRVWRGEIGVDQWGREAWAYGKRIWLASRAFGAFGLGGWWAFLKAVCVYVSFLVRLKLGRG</sequence>
<dbReference type="GO" id="GO:0004497">
    <property type="term" value="F:monooxygenase activity"/>
    <property type="evidence" value="ECO:0007669"/>
    <property type="project" value="UniProtKB-KW"/>
</dbReference>
<feature type="domain" description="2,6-dihydroxypyridine 3-monooxygenase substrate binding" evidence="6">
    <location>
        <begin position="189"/>
        <end position="330"/>
    </location>
</feature>
<dbReference type="PANTHER" id="PTHR47469">
    <property type="entry name" value="MONOOXYGENASE-LIKE"/>
    <property type="match status" value="1"/>
</dbReference>
<dbReference type="SUPFAM" id="SSF54373">
    <property type="entry name" value="FAD-linked reductases, C-terminal domain"/>
    <property type="match status" value="1"/>
</dbReference>
<keyword evidence="8" id="KW-1185">Reference proteome</keyword>
<feature type="domain" description="FAD-binding" evidence="5">
    <location>
        <begin position="7"/>
        <end position="49"/>
    </location>
</feature>
<dbReference type="STRING" id="100816.A0A175W2P6"/>
<keyword evidence="4" id="KW-0472">Membrane</keyword>
<dbReference type="Gene3D" id="3.30.9.60">
    <property type="match status" value="1"/>
</dbReference>
<evidence type="ECO:0000259" key="5">
    <source>
        <dbReference type="Pfam" id="PF01494"/>
    </source>
</evidence>
<keyword evidence="2" id="KW-0274">FAD</keyword>
<dbReference type="InterPro" id="IPR002938">
    <property type="entry name" value="FAD-bd"/>
</dbReference>
<dbReference type="OrthoDB" id="16820at2759"/>
<evidence type="ECO:0000256" key="3">
    <source>
        <dbReference type="ARBA" id="ARBA00023002"/>
    </source>
</evidence>
<keyword evidence="1" id="KW-0285">Flavoprotein</keyword>
<organism evidence="7 8">
    <name type="scientific">Madurella mycetomatis</name>
    <dbReference type="NCBI Taxonomy" id="100816"/>
    <lineage>
        <taxon>Eukaryota</taxon>
        <taxon>Fungi</taxon>
        <taxon>Dikarya</taxon>
        <taxon>Ascomycota</taxon>
        <taxon>Pezizomycotina</taxon>
        <taxon>Sordariomycetes</taxon>
        <taxon>Sordariomycetidae</taxon>
        <taxon>Sordariales</taxon>
        <taxon>Sordariales incertae sedis</taxon>
        <taxon>Madurella</taxon>
    </lineage>
</organism>
<keyword evidence="3" id="KW-0560">Oxidoreductase</keyword>
<dbReference type="SUPFAM" id="SSF51905">
    <property type="entry name" value="FAD/NAD(P)-binding domain"/>
    <property type="match status" value="1"/>
</dbReference>
<evidence type="ECO:0000259" key="6">
    <source>
        <dbReference type="Pfam" id="PF22607"/>
    </source>
</evidence>
<dbReference type="InterPro" id="IPR054707">
    <property type="entry name" value="DhpH_subs-bd"/>
</dbReference>
<evidence type="ECO:0000313" key="8">
    <source>
        <dbReference type="Proteomes" id="UP000078237"/>
    </source>
</evidence>
<dbReference type="Gene3D" id="3.50.50.60">
    <property type="entry name" value="FAD/NAD(P)-binding domain"/>
    <property type="match status" value="1"/>
</dbReference>
<evidence type="ECO:0000256" key="1">
    <source>
        <dbReference type="ARBA" id="ARBA00022630"/>
    </source>
</evidence>
<dbReference type="Proteomes" id="UP000078237">
    <property type="component" value="Unassembled WGS sequence"/>
</dbReference>
<proteinExistence type="predicted"/>
<dbReference type="AlphaFoldDB" id="A0A175W2P6"/>
<comment type="caution">
    <text evidence="7">The sequence shown here is derived from an EMBL/GenBank/DDBJ whole genome shotgun (WGS) entry which is preliminary data.</text>
</comment>
<evidence type="ECO:0000256" key="4">
    <source>
        <dbReference type="SAM" id="Phobius"/>
    </source>
</evidence>
<evidence type="ECO:0000313" key="7">
    <source>
        <dbReference type="EMBL" id="KXX77729.1"/>
    </source>
</evidence>
<dbReference type="Pfam" id="PF22607">
    <property type="entry name" value="FAD_binding-like"/>
    <property type="match status" value="1"/>
</dbReference>
<evidence type="ECO:0000256" key="2">
    <source>
        <dbReference type="ARBA" id="ARBA00022827"/>
    </source>
</evidence>
<dbReference type="EMBL" id="LCTW02000148">
    <property type="protein sequence ID" value="KXX77729.1"/>
    <property type="molecule type" value="Genomic_DNA"/>
</dbReference>
<keyword evidence="4" id="KW-0812">Transmembrane</keyword>
<dbReference type="PRINTS" id="PR00420">
    <property type="entry name" value="RNGMNOXGNASE"/>
</dbReference>
<protein>
    <submittedName>
        <fullName evidence="7">6-hydroxynicotinate 3-monooxygenase</fullName>
    </submittedName>
</protein>
<dbReference type="PANTHER" id="PTHR47469:SF2">
    <property type="entry name" value="OS06G0597600 PROTEIN"/>
    <property type="match status" value="1"/>
</dbReference>
<feature type="transmembrane region" description="Helical" evidence="4">
    <location>
        <begin position="403"/>
        <end position="426"/>
    </location>
</feature>
<dbReference type="InterPro" id="IPR053212">
    <property type="entry name" value="DHP_3-monooxygenase"/>
</dbReference>
<dbReference type="VEuPathDB" id="FungiDB:MMYC01_204885"/>
<accession>A0A175W2P6</accession>
<dbReference type="Pfam" id="PF01494">
    <property type="entry name" value="FAD_binding_3"/>
    <property type="match status" value="1"/>
</dbReference>